<proteinExistence type="predicted"/>
<name>A0A2G5CC24_AQUCA</name>
<accession>A0A2G5CC24</accession>
<organism evidence="1 2">
    <name type="scientific">Aquilegia coerulea</name>
    <name type="common">Rocky mountain columbine</name>
    <dbReference type="NCBI Taxonomy" id="218851"/>
    <lineage>
        <taxon>Eukaryota</taxon>
        <taxon>Viridiplantae</taxon>
        <taxon>Streptophyta</taxon>
        <taxon>Embryophyta</taxon>
        <taxon>Tracheophyta</taxon>
        <taxon>Spermatophyta</taxon>
        <taxon>Magnoliopsida</taxon>
        <taxon>Ranunculales</taxon>
        <taxon>Ranunculaceae</taxon>
        <taxon>Thalictroideae</taxon>
        <taxon>Aquilegia</taxon>
    </lineage>
</organism>
<dbReference type="Proteomes" id="UP000230069">
    <property type="component" value="Unassembled WGS sequence"/>
</dbReference>
<dbReference type="AlphaFoldDB" id="A0A2G5CC24"/>
<reference evidence="1 2" key="1">
    <citation type="submission" date="2017-09" db="EMBL/GenBank/DDBJ databases">
        <title>WGS assembly of Aquilegia coerulea Goldsmith.</title>
        <authorList>
            <person name="Hodges S."/>
            <person name="Kramer E."/>
            <person name="Nordborg M."/>
            <person name="Tomkins J."/>
            <person name="Borevitz J."/>
            <person name="Derieg N."/>
            <person name="Yan J."/>
            <person name="Mihaltcheva S."/>
            <person name="Hayes R.D."/>
            <person name="Rokhsar D."/>
        </authorList>
    </citation>
    <scope>NUCLEOTIDE SEQUENCE [LARGE SCALE GENOMIC DNA]</scope>
    <source>
        <strain evidence="2">cv. Goldsmith</strain>
    </source>
</reference>
<protein>
    <submittedName>
        <fullName evidence="1">Uncharacterized protein</fullName>
    </submittedName>
</protein>
<sequence>MKLICHRNELGTKWEGSSKYGLVSRVEKQLEKMKEKRFDYEVGGASPTSFQVEHIASGQWFNGLKSTWQANNVVVKDGSSQESLVCIV</sequence>
<evidence type="ECO:0000313" key="1">
    <source>
        <dbReference type="EMBL" id="PIA28820.1"/>
    </source>
</evidence>
<dbReference type="EMBL" id="KZ305083">
    <property type="protein sequence ID" value="PIA28820.1"/>
    <property type="molecule type" value="Genomic_DNA"/>
</dbReference>
<dbReference type="InParanoid" id="A0A2G5CC24"/>
<gene>
    <name evidence="1" type="ORF">AQUCO_06600027v1</name>
</gene>
<keyword evidence="2" id="KW-1185">Reference proteome</keyword>
<evidence type="ECO:0000313" key="2">
    <source>
        <dbReference type="Proteomes" id="UP000230069"/>
    </source>
</evidence>